<dbReference type="Gene3D" id="1.50.40.10">
    <property type="entry name" value="Mitochondrial carrier domain"/>
    <property type="match status" value="2"/>
</dbReference>
<keyword evidence="4 10" id="KW-0677">Repeat</keyword>
<evidence type="ECO:0000256" key="1">
    <source>
        <dbReference type="ARBA" id="ARBA00004141"/>
    </source>
</evidence>
<evidence type="ECO:0000256" key="6">
    <source>
        <dbReference type="ARBA" id="ARBA00022989"/>
    </source>
</evidence>
<feature type="repeat" description="Solcar" evidence="11">
    <location>
        <begin position="252"/>
        <end position="336"/>
    </location>
</feature>
<evidence type="ECO:0000256" key="5">
    <source>
        <dbReference type="ARBA" id="ARBA00022792"/>
    </source>
</evidence>
<keyword evidence="5 10" id="KW-0999">Mitochondrion inner membrane</keyword>
<dbReference type="PROSITE" id="PS50920">
    <property type="entry name" value="SOLCAR"/>
    <property type="match status" value="3"/>
</dbReference>
<comment type="catalytic activity">
    <reaction evidence="9 10">
        <text>glycine(in) = glycine(out)</text>
        <dbReference type="Rhea" id="RHEA:70715"/>
        <dbReference type="ChEBI" id="CHEBI:57305"/>
    </reaction>
</comment>
<dbReference type="AlphaFoldDB" id="A0A922L8A0"/>
<reference evidence="12" key="2">
    <citation type="journal article" date="2022" name="Res Sq">
        <title>Comparative Genomics Reveals Insights into the Divergent Evolution of Astigmatic Mites and Household Pest Adaptations.</title>
        <authorList>
            <person name="Xiong Q."/>
            <person name="Wan A.T.-Y."/>
            <person name="Liu X.-Y."/>
            <person name="Fung C.S.-H."/>
            <person name="Xiao X."/>
            <person name="Malainual N."/>
            <person name="Hou J."/>
            <person name="Wang L."/>
            <person name="Wang M."/>
            <person name="Yang K."/>
            <person name="Cui Y."/>
            <person name="Leung E."/>
            <person name="Nong W."/>
            <person name="Shin S.-K."/>
            <person name="Au S."/>
            <person name="Jeong K.Y."/>
            <person name="Chew F.T."/>
            <person name="Hui J."/>
            <person name="Leung T.F."/>
            <person name="Tungtrongchitr A."/>
            <person name="Zhong N."/>
            <person name="Liu Z."/>
            <person name="Tsui S."/>
        </authorList>
    </citation>
    <scope>NUCLEOTIDE SEQUENCE</scope>
    <source>
        <strain evidence="12">Derf</strain>
        <tissue evidence="12">Whole organism</tissue>
    </source>
</reference>
<proteinExistence type="inferred from homology"/>
<dbReference type="InterPro" id="IPR018108">
    <property type="entry name" value="MCP_transmembrane"/>
</dbReference>
<accession>A0A922L8A0</accession>
<protein>
    <recommendedName>
        <fullName evidence="10">Mitochondrial glycine transporter</fullName>
    </recommendedName>
    <alternativeName>
        <fullName evidence="10">Solute carrier family 25 member 38 homolog</fullName>
    </alternativeName>
</protein>
<comment type="similarity">
    <text evidence="10">Belongs to the mitochondrial carrier (TC 2.A.29) family. SLC25A38 subfamily.</text>
</comment>
<dbReference type="GO" id="GO:0005743">
    <property type="term" value="C:mitochondrial inner membrane"/>
    <property type="evidence" value="ECO:0007669"/>
    <property type="project" value="UniProtKB-SubCell"/>
</dbReference>
<dbReference type="EMBL" id="ASGP02000003">
    <property type="protein sequence ID" value="KAH9516957.1"/>
    <property type="molecule type" value="Genomic_DNA"/>
</dbReference>
<dbReference type="SUPFAM" id="SSF103506">
    <property type="entry name" value="Mitochondrial carrier"/>
    <property type="match status" value="1"/>
</dbReference>
<dbReference type="GO" id="GO:1904983">
    <property type="term" value="P:glycine import into mitochondrion"/>
    <property type="evidence" value="ECO:0007669"/>
    <property type="project" value="UniProtKB-UniRule"/>
</dbReference>
<feature type="repeat" description="Solcar" evidence="11">
    <location>
        <begin position="145"/>
        <end position="245"/>
    </location>
</feature>
<dbReference type="Proteomes" id="UP000790347">
    <property type="component" value="Unassembled WGS sequence"/>
</dbReference>
<dbReference type="PANTHER" id="PTHR46181:SF3">
    <property type="entry name" value="MITOCHONDRIAL GLYCINE TRANSPORTER"/>
    <property type="match status" value="1"/>
</dbReference>
<sequence length="445" mass="50211">MHSENGESQSKFSSNTHHQTTSSFRSFTFRLNNPNIQFPLITIHPIVIPRFSIKHPFRSEQIMEQKTKTMTNRNNDDNNNNGHDIEYLLMLPSEQSTLNENSDISSIVSSSKLSSSVSRRFIKASETSFGSNETEKLLVQYLNERPMLKSFMVGSLSGTCSTLLFQPFDLLKTRVQNAHLSSLAISRNQSVPASAMPSTRFVTVTYETIKNEQIIGLWRGTAPSLLRCVPGIGIHFCCLDTLQSHFCPDRRPSAIEAMTFGMMSRSIAAVLLIPVTVVKTRYESGSYAYQSIVDALRHTYRNEGLRGLKSGLLPTLMRDVPYSGLYYMFYSQMKNFMLTKNADEIQRNSQQYSKIISSSSITFACGVSAGLLASAVTQPMDVVKTRMQVNTKQYPSFLKTTLSIVKEEKIRGLFAGLVPRMMRRTLMASMAWTVYEQMMRSLCLK</sequence>
<evidence type="ECO:0000256" key="8">
    <source>
        <dbReference type="ARBA" id="ARBA00023136"/>
    </source>
</evidence>
<comment type="function">
    <text evidence="10">Mitochondrial glycine transporter that imports glycine into the mitochondrial matrix. Plays an important role in providing glycine for the first enzymatic step in heme biosynthesis, the condensation of glycine with succinyl-CoA to produce 5-aminolevulinate (ALA) in the miochondrial matrix.</text>
</comment>
<dbReference type="GO" id="GO:0015187">
    <property type="term" value="F:glycine transmembrane transporter activity"/>
    <property type="evidence" value="ECO:0007669"/>
    <property type="project" value="UniProtKB-UniRule"/>
</dbReference>
<dbReference type="HAMAP" id="MF_03064">
    <property type="entry name" value="SLC25A38"/>
    <property type="match status" value="1"/>
</dbReference>
<organism evidence="12 13">
    <name type="scientific">Dermatophagoides farinae</name>
    <name type="common">American house dust mite</name>
    <dbReference type="NCBI Taxonomy" id="6954"/>
    <lineage>
        <taxon>Eukaryota</taxon>
        <taxon>Metazoa</taxon>
        <taxon>Ecdysozoa</taxon>
        <taxon>Arthropoda</taxon>
        <taxon>Chelicerata</taxon>
        <taxon>Arachnida</taxon>
        <taxon>Acari</taxon>
        <taxon>Acariformes</taxon>
        <taxon>Sarcoptiformes</taxon>
        <taxon>Astigmata</taxon>
        <taxon>Psoroptidia</taxon>
        <taxon>Analgoidea</taxon>
        <taxon>Pyroglyphidae</taxon>
        <taxon>Dermatophagoidinae</taxon>
        <taxon>Dermatophagoides</taxon>
    </lineage>
</organism>
<evidence type="ECO:0000256" key="3">
    <source>
        <dbReference type="ARBA" id="ARBA00022692"/>
    </source>
</evidence>
<gene>
    <name evidence="12" type="ORF">DERF_007661</name>
</gene>
<keyword evidence="13" id="KW-1185">Reference proteome</keyword>
<reference evidence="12" key="1">
    <citation type="submission" date="2013-05" db="EMBL/GenBank/DDBJ databases">
        <authorList>
            <person name="Yim A.K.Y."/>
            <person name="Chan T.F."/>
            <person name="Ji K.M."/>
            <person name="Liu X.Y."/>
            <person name="Zhou J.W."/>
            <person name="Li R.Q."/>
            <person name="Yang K.Y."/>
            <person name="Li J."/>
            <person name="Li M."/>
            <person name="Law P.T.W."/>
            <person name="Wu Y.L."/>
            <person name="Cai Z.L."/>
            <person name="Qin H."/>
            <person name="Bao Y."/>
            <person name="Leung R.K.K."/>
            <person name="Ng P.K.S."/>
            <person name="Zou J."/>
            <person name="Zhong X.J."/>
            <person name="Ran P.X."/>
            <person name="Zhong N.S."/>
            <person name="Liu Z.G."/>
            <person name="Tsui S.K.W."/>
        </authorList>
    </citation>
    <scope>NUCLEOTIDE SEQUENCE</scope>
    <source>
        <strain evidence="12">Derf</strain>
        <tissue evidence="12">Whole organism</tissue>
    </source>
</reference>
<evidence type="ECO:0000256" key="9">
    <source>
        <dbReference type="ARBA" id="ARBA00034060"/>
    </source>
</evidence>
<evidence type="ECO:0000256" key="11">
    <source>
        <dbReference type="PROSITE-ProRule" id="PRU00282"/>
    </source>
</evidence>
<comment type="subcellular location">
    <subcellularLocation>
        <location evidence="1">Membrane</location>
        <topology evidence="1">Multi-pass membrane protein</topology>
    </subcellularLocation>
    <subcellularLocation>
        <location evidence="10">Mitochondrion inner membrane</location>
        <topology evidence="10">Multi-pass membrane protein</topology>
    </subcellularLocation>
</comment>
<dbReference type="Pfam" id="PF00153">
    <property type="entry name" value="Mito_carr"/>
    <property type="match status" value="3"/>
</dbReference>
<name>A0A922L8A0_DERFA</name>
<dbReference type="InterPro" id="IPR030847">
    <property type="entry name" value="Hem25/SLC25A38"/>
</dbReference>
<evidence type="ECO:0000256" key="4">
    <source>
        <dbReference type="ARBA" id="ARBA00022737"/>
    </source>
</evidence>
<evidence type="ECO:0000313" key="12">
    <source>
        <dbReference type="EMBL" id="KAH9516957.1"/>
    </source>
</evidence>
<evidence type="ECO:0000313" key="13">
    <source>
        <dbReference type="Proteomes" id="UP000790347"/>
    </source>
</evidence>
<keyword evidence="2 10" id="KW-0813">Transport</keyword>
<dbReference type="PANTHER" id="PTHR46181">
    <property type="entry name" value="MITOCHONDRIAL GLYCINE TRANSPORTER"/>
    <property type="match status" value="1"/>
</dbReference>
<keyword evidence="3 10" id="KW-0812">Transmembrane</keyword>
<keyword evidence="8 10" id="KW-0472">Membrane</keyword>
<feature type="repeat" description="Solcar" evidence="11">
    <location>
        <begin position="357"/>
        <end position="441"/>
    </location>
</feature>
<keyword evidence="7 10" id="KW-0496">Mitochondrion</keyword>
<dbReference type="PRINTS" id="PR00926">
    <property type="entry name" value="MITOCARRIER"/>
</dbReference>
<evidence type="ECO:0000256" key="7">
    <source>
        <dbReference type="ARBA" id="ARBA00023128"/>
    </source>
</evidence>
<evidence type="ECO:0000256" key="2">
    <source>
        <dbReference type="ARBA" id="ARBA00022448"/>
    </source>
</evidence>
<dbReference type="InterPro" id="IPR002067">
    <property type="entry name" value="MCP"/>
</dbReference>
<dbReference type="InterPro" id="IPR023395">
    <property type="entry name" value="MCP_dom_sf"/>
</dbReference>
<evidence type="ECO:0000256" key="10">
    <source>
        <dbReference type="HAMAP-Rule" id="MF_03064"/>
    </source>
</evidence>
<comment type="caution">
    <text evidence="12">The sequence shown here is derived from an EMBL/GenBank/DDBJ whole genome shotgun (WGS) entry which is preliminary data.</text>
</comment>
<keyword evidence="6 10" id="KW-1133">Transmembrane helix</keyword>